<sequence length="203" mass="22697">MVANSLQQNSRQPSCHDKDISALLQFKQSISLNSSASVYDGNYPKTSSWKLPVEGENNNTCCSWDGVECNETSGRVISLDLRSSQLYGSIDSNSSLFRLVHLQMLNLDDNNFNHSQMPTAISNFPMLMSLNIAASSFFGEIPAILGKLRQLTHLDISNNNFHGPIPDSYANLTQLQTLRISGCNLVGPIPYRYLVFIIWRHLQ</sequence>
<keyword evidence="5" id="KW-0677">Repeat</keyword>
<dbReference type="PANTHER" id="PTHR48061">
    <property type="entry name" value="LEUCINE-RICH REPEAT RECEPTOR PROTEIN KINASE EMS1-LIKE-RELATED"/>
    <property type="match status" value="1"/>
</dbReference>
<name>A0A7J6XG90_THATH</name>
<keyword evidence="2" id="KW-0433">Leucine-rich repeat</keyword>
<organism evidence="10 11">
    <name type="scientific">Thalictrum thalictroides</name>
    <name type="common">Rue-anemone</name>
    <name type="synonym">Anemone thalictroides</name>
    <dbReference type="NCBI Taxonomy" id="46969"/>
    <lineage>
        <taxon>Eukaryota</taxon>
        <taxon>Viridiplantae</taxon>
        <taxon>Streptophyta</taxon>
        <taxon>Embryophyta</taxon>
        <taxon>Tracheophyta</taxon>
        <taxon>Spermatophyta</taxon>
        <taxon>Magnoliopsida</taxon>
        <taxon>Ranunculales</taxon>
        <taxon>Ranunculaceae</taxon>
        <taxon>Thalictroideae</taxon>
        <taxon>Thalictrum</taxon>
    </lineage>
</organism>
<dbReference type="Proteomes" id="UP000554482">
    <property type="component" value="Unassembled WGS sequence"/>
</dbReference>
<evidence type="ECO:0000256" key="2">
    <source>
        <dbReference type="ARBA" id="ARBA00022614"/>
    </source>
</evidence>
<dbReference type="Gene3D" id="3.80.10.10">
    <property type="entry name" value="Ribonuclease Inhibitor"/>
    <property type="match status" value="2"/>
</dbReference>
<evidence type="ECO:0000256" key="3">
    <source>
        <dbReference type="ARBA" id="ARBA00022692"/>
    </source>
</evidence>
<gene>
    <name evidence="10" type="ORF">FRX31_002398</name>
</gene>
<proteinExistence type="predicted"/>
<keyword evidence="10" id="KW-0675">Receptor</keyword>
<evidence type="ECO:0000256" key="7">
    <source>
        <dbReference type="ARBA" id="ARBA00023136"/>
    </source>
</evidence>
<dbReference type="FunFam" id="3.80.10.10:FF:000400">
    <property type="entry name" value="Nuclear pore complex protein NUP107"/>
    <property type="match status" value="1"/>
</dbReference>
<dbReference type="InterPro" id="IPR046956">
    <property type="entry name" value="RLP23-like"/>
</dbReference>
<dbReference type="Pfam" id="PF13855">
    <property type="entry name" value="LRR_8"/>
    <property type="match status" value="1"/>
</dbReference>
<evidence type="ECO:0000256" key="4">
    <source>
        <dbReference type="ARBA" id="ARBA00022729"/>
    </source>
</evidence>
<evidence type="ECO:0000313" key="10">
    <source>
        <dbReference type="EMBL" id="KAF5208015.1"/>
    </source>
</evidence>
<dbReference type="PANTHER" id="PTHR48061:SF12">
    <property type="entry name" value="DISEASE RESISTANCE LIKE PROTEIN"/>
    <property type="match status" value="1"/>
</dbReference>
<keyword evidence="4" id="KW-0732">Signal</keyword>
<comment type="caution">
    <text evidence="10">The sequence shown here is derived from an EMBL/GenBank/DDBJ whole genome shotgun (WGS) entry which is preliminary data.</text>
</comment>
<evidence type="ECO:0000259" key="9">
    <source>
        <dbReference type="Pfam" id="PF08263"/>
    </source>
</evidence>
<evidence type="ECO:0000256" key="8">
    <source>
        <dbReference type="ARBA" id="ARBA00023180"/>
    </source>
</evidence>
<evidence type="ECO:0000256" key="1">
    <source>
        <dbReference type="ARBA" id="ARBA00004479"/>
    </source>
</evidence>
<dbReference type="AlphaFoldDB" id="A0A7J6XG90"/>
<dbReference type="GO" id="GO:0016020">
    <property type="term" value="C:membrane"/>
    <property type="evidence" value="ECO:0007669"/>
    <property type="project" value="UniProtKB-SubCell"/>
</dbReference>
<dbReference type="InterPro" id="IPR013210">
    <property type="entry name" value="LRR_N_plant-typ"/>
</dbReference>
<keyword evidence="3" id="KW-0812">Transmembrane</keyword>
<evidence type="ECO:0000256" key="5">
    <source>
        <dbReference type="ARBA" id="ARBA00022737"/>
    </source>
</evidence>
<feature type="domain" description="Leucine-rich repeat-containing N-terminal plant-type" evidence="9">
    <location>
        <begin position="16"/>
        <end position="70"/>
    </location>
</feature>
<dbReference type="SUPFAM" id="SSF52058">
    <property type="entry name" value="L domain-like"/>
    <property type="match status" value="1"/>
</dbReference>
<keyword evidence="6" id="KW-1133">Transmembrane helix</keyword>
<dbReference type="InterPro" id="IPR032675">
    <property type="entry name" value="LRR_dom_sf"/>
</dbReference>
<protein>
    <submittedName>
        <fullName evidence="10">Receptor-like protein</fullName>
    </submittedName>
</protein>
<dbReference type="OrthoDB" id="1394818at2759"/>
<evidence type="ECO:0000313" key="11">
    <source>
        <dbReference type="Proteomes" id="UP000554482"/>
    </source>
</evidence>
<reference evidence="10 11" key="1">
    <citation type="submission" date="2020-06" db="EMBL/GenBank/DDBJ databases">
        <title>Transcriptomic and genomic resources for Thalictrum thalictroides and T. hernandezii: Facilitating candidate gene discovery in an emerging model plant lineage.</title>
        <authorList>
            <person name="Arias T."/>
            <person name="Riano-Pachon D.M."/>
            <person name="Di Stilio V.S."/>
        </authorList>
    </citation>
    <scope>NUCLEOTIDE SEQUENCE [LARGE SCALE GENOMIC DNA]</scope>
    <source>
        <strain evidence="11">cv. WT478/WT964</strain>
        <tissue evidence="10">Leaves</tissue>
    </source>
</reference>
<dbReference type="EMBL" id="JABWDY010000595">
    <property type="protein sequence ID" value="KAF5208015.1"/>
    <property type="molecule type" value="Genomic_DNA"/>
</dbReference>
<dbReference type="Pfam" id="PF08263">
    <property type="entry name" value="LRRNT_2"/>
    <property type="match status" value="1"/>
</dbReference>
<keyword evidence="11" id="KW-1185">Reference proteome</keyword>
<keyword evidence="7" id="KW-0472">Membrane</keyword>
<evidence type="ECO:0000256" key="6">
    <source>
        <dbReference type="ARBA" id="ARBA00022989"/>
    </source>
</evidence>
<keyword evidence="8" id="KW-0325">Glycoprotein</keyword>
<dbReference type="InterPro" id="IPR001611">
    <property type="entry name" value="Leu-rich_rpt"/>
</dbReference>
<comment type="subcellular location">
    <subcellularLocation>
        <location evidence="1">Membrane</location>
        <topology evidence="1">Single-pass type I membrane protein</topology>
    </subcellularLocation>
</comment>
<accession>A0A7J6XG90</accession>